<dbReference type="RefSeq" id="WP_152290271.1">
    <property type="nucleotide sequence ID" value="NZ_VTPV01000007.1"/>
</dbReference>
<evidence type="ECO:0000313" key="1">
    <source>
        <dbReference type="EMBL" id="KAB1230166.1"/>
    </source>
</evidence>
<reference evidence="1 2" key="1">
    <citation type="journal article" date="2019" name="Stand. Genomic Sci.">
        <title>Draft Whole-Genome Sequence of a Novel Chryseobacterium viscerum Strain Isolated from Fresh Water at Dripping Springs, New Mexico.</title>
        <authorList>
            <person name="Kyndt J.A."/>
            <person name="Moore T.C."/>
        </authorList>
    </citation>
    <scope>NUCLEOTIDE SEQUENCE [LARGE SCALE GENOMIC DNA]</scope>
    <source>
        <strain evidence="1 2">DPS</strain>
    </source>
</reference>
<gene>
    <name evidence="1" type="ORF">F8D52_13345</name>
</gene>
<dbReference type="EMBL" id="VTPV01000007">
    <property type="protein sequence ID" value="KAB1230166.1"/>
    <property type="molecule type" value="Genomic_DNA"/>
</dbReference>
<name>A0A5N4BP32_9FLAO</name>
<evidence type="ECO:0008006" key="3">
    <source>
        <dbReference type="Google" id="ProtNLM"/>
    </source>
</evidence>
<accession>A0A5N4BP32</accession>
<keyword evidence="2" id="KW-1185">Reference proteome</keyword>
<dbReference type="Proteomes" id="UP000326384">
    <property type="component" value="Unassembled WGS sequence"/>
</dbReference>
<evidence type="ECO:0000313" key="2">
    <source>
        <dbReference type="Proteomes" id="UP000326384"/>
    </source>
</evidence>
<sequence length="223" mass="26137">MKYALTLILCFVLSFIDAQKCGCSKNTELKNLISCKTTQFQNGAKIFWEYDCNASWITFQNGNIKRKIFELKKDFIELSGRLGYRNWTEYKKSFLIENSLVSGCCQPGEYILYDKNNGKKIADLGSIIFNSNYKKIPYTLTLKTNNKLLYTNLNSNKSYSIKIPKDKIEKTLKNNSEFYPENLFENIKIKNNILYIHLKYKESKKANWKIETITMNIKNANHY</sequence>
<protein>
    <recommendedName>
        <fullName evidence="3">DUF4450 domain-containing protein</fullName>
    </recommendedName>
</protein>
<proteinExistence type="predicted"/>
<comment type="caution">
    <text evidence="1">The sequence shown here is derived from an EMBL/GenBank/DDBJ whole genome shotgun (WGS) entry which is preliminary data.</text>
</comment>
<organism evidence="1 2">
    <name type="scientific">Chryseobacterium viscerum</name>
    <dbReference type="NCBI Taxonomy" id="1037377"/>
    <lineage>
        <taxon>Bacteria</taxon>
        <taxon>Pseudomonadati</taxon>
        <taxon>Bacteroidota</taxon>
        <taxon>Flavobacteriia</taxon>
        <taxon>Flavobacteriales</taxon>
        <taxon>Weeksellaceae</taxon>
        <taxon>Chryseobacterium group</taxon>
        <taxon>Chryseobacterium</taxon>
    </lineage>
</organism>